<feature type="region of interest" description="Disordered" evidence="2">
    <location>
        <begin position="51"/>
        <end position="73"/>
    </location>
</feature>
<dbReference type="SMART" id="SM00343">
    <property type="entry name" value="ZnF_C2HC"/>
    <property type="match status" value="1"/>
</dbReference>
<dbReference type="Gene3D" id="4.10.60.10">
    <property type="entry name" value="Zinc finger, CCHC-type"/>
    <property type="match status" value="1"/>
</dbReference>
<gene>
    <name evidence="4" type="ORF">Tci_027744</name>
</gene>
<feature type="compositionally biased region" description="Polar residues" evidence="2">
    <location>
        <begin position="395"/>
        <end position="426"/>
    </location>
</feature>
<proteinExistence type="predicted"/>
<dbReference type="PROSITE" id="PS50158">
    <property type="entry name" value="ZF_CCHC"/>
    <property type="match status" value="1"/>
</dbReference>
<keyword evidence="1" id="KW-0863">Zinc-finger</keyword>
<sequence length="545" mass="60939">MLTMRARRFLKKLGRKLTVNGNETIGFDKSNVECYNCHKREHFARECKARRNQDNKHKESSRRSVPVETTNSTDLASCDGLDEYVWSDQAEEGPIYALMALSSTSSDSKKSELMVLGYKTCLKNFMAPTPDLSYTGLDEFVNKHIAENSKAKTSKEKPKVVRKNNDALIIKEWGSDDEEEKYQVNLKVSHLYAVKMIFRLISWQCKKQTVVANSTIEAEYVAASSCYGQVLWIQNQLLDYGSKLTLLGITYYCWVNVNAVEVDYLNAHPIRYALSVNPTIHVSCIEQFWSAATAKTINGEVQLHAKVDGKKVIMTESSVRRDLRLADEECSAMPTDPHHTPTILQPSTSQPQKTQKPRKPKRKNTQVPQPSDSTNNVADEAVNKELGDSLVRAATTASSLEAEQDSGSINKTQSKATSNEPSSYGTNSGGGPRCQEAMRDTTAQTRFESVSKHFNDSLLVKGKTLRSDEDRLELNELMALYTNLQTRVLDLKKIKTTQNDAKMFDVADLGGEEVFVTEQEVVSTAATTVTTKELTLARTLEALKT</sequence>
<feature type="compositionally biased region" description="Basic residues" evidence="2">
    <location>
        <begin position="355"/>
        <end position="364"/>
    </location>
</feature>
<feature type="compositionally biased region" description="Polar residues" evidence="2">
    <location>
        <begin position="367"/>
        <end position="377"/>
    </location>
</feature>
<dbReference type="InterPro" id="IPR036875">
    <property type="entry name" value="Znf_CCHC_sf"/>
</dbReference>
<evidence type="ECO:0000259" key="3">
    <source>
        <dbReference type="PROSITE" id="PS50158"/>
    </source>
</evidence>
<evidence type="ECO:0000313" key="4">
    <source>
        <dbReference type="EMBL" id="GEU55766.1"/>
    </source>
</evidence>
<name>A0A6L2L2I8_TANCI</name>
<feature type="region of interest" description="Disordered" evidence="2">
    <location>
        <begin position="331"/>
        <end position="378"/>
    </location>
</feature>
<dbReference type="GO" id="GO:0008270">
    <property type="term" value="F:zinc ion binding"/>
    <property type="evidence" value="ECO:0007669"/>
    <property type="project" value="UniProtKB-KW"/>
</dbReference>
<dbReference type="InterPro" id="IPR001878">
    <property type="entry name" value="Znf_CCHC"/>
</dbReference>
<dbReference type="GO" id="GO:0003676">
    <property type="term" value="F:nucleic acid binding"/>
    <property type="evidence" value="ECO:0007669"/>
    <property type="project" value="InterPro"/>
</dbReference>
<dbReference type="EMBL" id="BKCJ010003550">
    <property type="protein sequence ID" value="GEU55766.1"/>
    <property type="molecule type" value="Genomic_DNA"/>
</dbReference>
<feature type="compositionally biased region" description="Basic and acidic residues" evidence="2">
    <location>
        <begin position="51"/>
        <end position="62"/>
    </location>
</feature>
<feature type="domain" description="CCHC-type" evidence="3">
    <location>
        <begin position="34"/>
        <end position="48"/>
    </location>
</feature>
<feature type="region of interest" description="Disordered" evidence="2">
    <location>
        <begin position="395"/>
        <end position="435"/>
    </location>
</feature>
<keyword evidence="1" id="KW-0479">Metal-binding</keyword>
<reference evidence="4" key="1">
    <citation type="journal article" date="2019" name="Sci. Rep.">
        <title>Draft genome of Tanacetum cinerariifolium, the natural source of mosquito coil.</title>
        <authorList>
            <person name="Yamashiro T."/>
            <person name="Shiraishi A."/>
            <person name="Satake H."/>
            <person name="Nakayama K."/>
        </authorList>
    </citation>
    <scope>NUCLEOTIDE SEQUENCE</scope>
</reference>
<evidence type="ECO:0000256" key="1">
    <source>
        <dbReference type="PROSITE-ProRule" id="PRU00047"/>
    </source>
</evidence>
<accession>A0A6L2L2I8</accession>
<evidence type="ECO:0000256" key="2">
    <source>
        <dbReference type="SAM" id="MobiDB-lite"/>
    </source>
</evidence>
<comment type="caution">
    <text evidence="4">The sequence shown here is derived from an EMBL/GenBank/DDBJ whole genome shotgun (WGS) entry which is preliminary data.</text>
</comment>
<organism evidence="4">
    <name type="scientific">Tanacetum cinerariifolium</name>
    <name type="common">Dalmatian daisy</name>
    <name type="synonym">Chrysanthemum cinerariifolium</name>
    <dbReference type="NCBI Taxonomy" id="118510"/>
    <lineage>
        <taxon>Eukaryota</taxon>
        <taxon>Viridiplantae</taxon>
        <taxon>Streptophyta</taxon>
        <taxon>Embryophyta</taxon>
        <taxon>Tracheophyta</taxon>
        <taxon>Spermatophyta</taxon>
        <taxon>Magnoliopsida</taxon>
        <taxon>eudicotyledons</taxon>
        <taxon>Gunneridae</taxon>
        <taxon>Pentapetalae</taxon>
        <taxon>asterids</taxon>
        <taxon>campanulids</taxon>
        <taxon>Asterales</taxon>
        <taxon>Asteraceae</taxon>
        <taxon>Asteroideae</taxon>
        <taxon>Anthemideae</taxon>
        <taxon>Anthemidinae</taxon>
        <taxon>Tanacetum</taxon>
    </lineage>
</organism>
<dbReference type="AlphaFoldDB" id="A0A6L2L2I8"/>
<protein>
    <submittedName>
        <fullName evidence="4">Putative ribonuclease H-like domain-containing protein</fullName>
    </submittedName>
</protein>
<keyword evidence="1" id="KW-0862">Zinc</keyword>
<dbReference type="SUPFAM" id="SSF57756">
    <property type="entry name" value="Retrovirus zinc finger-like domains"/>
    <property type="match status" value="1"/>
</dbReference>